<evidence type="ECO:0000313" key="1">
    <source>
        <dbReference type="EMBL" id="PNO71274.1"/>
    </source>
</evidence>
<sequence>MGCLAQLSEESRMGLFSAIFTKNYFLWIGSGFSYNFGFGSWNDVLINISKKIEYPLELDVTNPLKAAELLSCYAMQHHGYDEYKFNSLVAESLIELKKESKNPDWVKKFTLFSPNTIVTTNWDDQLESIFDYLPNVVVRKDRTPQVSNNGRNIFKIHGDVGRPGSIVVTQSQYFSFQREDTYLNRKIYTLFSEASPVFLGYSLTDPNISFLYDEVYAHLGEEKPPAYMIVHPSVSEKVFEESRILFKGKNIHIIKAEIGEFLEDIFKEYREYKKSERRFFTEHRNIEGRLRDIITIIVGKNTVSSKRILETFVNGDSRNQATRAFVEILSNQLLYKEFGGELLSPENRISYREIDQIIGSIIPMVNESGYPDQETRDKFHSSVMELCAKSDGVWDFYSAREPFSNVLRISPGIDSANFNGRIEHIIDILRWSGQDQLGKCWATWDEFCQKINWLNEADIDSIIEKLDVNGGKPYRKEDKAWFEKIIECKNCTDKQKEIIKKMIDNV</sequence>
<dbReference type="Proteomes" id="UP000030378">
    <property type="component" value="Unassembled WGS sequence"/>
</dbReference>
<organism evidence="1 2">
    <name type="scientific">Serratia marcescens</name>
    <dbReference type="NCBI Taxonomy" id="615"/>
    <lineage>
        <taxon>Bacteria</taxon>
        <taxon>Pseudomonadati</taxon>
        <taxon>Pseudomonadota</taxon>
        <taxon>Gammaproteobacteria</taxon>
        <taxon>Enterobacterales</taxon>
        <taxon>Yersiniaceae</taxon>
        <taxon>Serratia</taxon>
    </lineage>
</organism>
<proteinExistence type="predicted"/>
<dbReference type="Pfam" id="PF13289">
    <property type="entry name" value="SIR2_2"/>
    <property type="match status" value="1"/>
</dbReference>
<dbReference type="AlphaFoldDB" id="A0AAP8PK49"/>
<evidence type="ECO:0000313" key="2">
    <source>
        <dbReference type="Proteomes" id="UP000030378"/>
    </source>
</evidence>
<comment type="caution">
    <text evidence="1">The sequence shown here is derived from an EMBL/GenBank/DDBJ whole genome shotgun (WGS) entry which is preliminary data.</text>
</comment>
<reference evidence="2" key="1">
    <citation type="submission" date="2017-12" db="EMBL/GenBank/DDBJ databases">
        <title>FDA dAtabase for Regulatory Grade micrObial Sequences (FDA-ARGOS): Supporting development and validation of Infectious Disease Dx tests.</title>
        <authorList>
            <person name="Campos J."/>
            <person name="Goldberg B."/>
            <person name="Tallon L."/>
            <person name="Sadzewicz L."/>
            <person name="Sengamalay N."/>
            <person name="Ott S."/>
            <person name="Godinez A."/>
            <person name="Nagaraj S."/>
            <person name="Vavikolanu K."/>
            <person name="Vyas G."/>
            <person name="Nadendla S."/>
            <person name="Aluvathingal J."/>
            <person name="Geyer C."/>
            <person name="Nandy P."/>
            <person name="Hobson J."/>
            <person name="Sichtig H."/>
        </authorList>
    </citation>
    <scope>NUCLEOTIDE SEQUENCE [LARGE SCALE GENOMIC DNA]</scope>
    <source>
        <strain evidence="2">FDAARGOS_79</strain>
    </source>
</reference>
<gene>
    <name evidence="1" type="ORF">MC70_015255</name>
</gene>
<protein>
    <submittedName>
        <fullName evidence="1">SIR2 family protein</fullName>
    </submittedName>
</protein>
<dbReference type="EMBL" id="JTBC02000002">
    <property type="protein sequence ID" value="PNO71274.1"/>
    <property type="molecule type" value="Genomic_DNA"/>
</dbReference>
<accession>A0AAP8PK49</accession>
<name>A0AAP8PK49_SERMA</name>